<evidence type="ECO:0000256" key="1">
    <source>
        <dbReference type="ARBA" id="ARBA00010164"/>
    </source>
</evidence>
<evidence type="ECO:0000256" key="2">
    <source>
        <dbReference type="ARBA" id="ARBA00022679"/>
    </source>
</evidence>
<feature type="region of interest" description="Disordered" evidence="4">
    <location>
        <begin position="391"/>
        <end position="437"/>
    </location>
</feature>
<evidence type="ECO:0000259" key="5">
    <source>
        <dbReference type="Pfam" id="PF07804"/>
    </source>
</evidence>
<comment type="caution">
    <text evidence="7">The sequence shown here is derived from an EMBL/GenBank/DDBJ whole genome shotgun (WGS) entry which is preliminary data.</text>
</comment>
<comment type="similarity">
    <text evidence="1">Belongs to the HipA Ser/Thr kinase family.</text>
</comment>
<dbReference type="RefSeq" id="WP_168546512.1">
    <property type="nucleotide sequence ID" value="NZ_BAAAKS010000054.1"/>
</dbReference>
<dbReference type="PANTHER" id="PTHR37419">
    <property type="entry name" value="SERINE/THREONINE-PROTEIN KINASE TOXIN HIPA"/>
    <property type="match status" value="1"/>
</dbReference>
<dbReference type="Pfam" id="PF07804">
    <property type="entry name" value="HipA_C"/>
    <property type="match status" value="1"/>
</dbReference>
<protein>
    <recommendedName>
        <fullName evidence="9">Type II toxin-antitoxin system HipA family toxin</fullName>
    </recommendedName>
</protein>
<evidence type="ECO:0000256" key="3">
    <source>
        <dbReference type="ARBA" id="ARBA00022777"/>
    </source>
</evidence>
<keyword evidence="3" id="KW-0418">Kinase</keyword>
<dbReference type="InterPro" id="IPR017508">
    <property type="entry name" value="HipA_N1"/>
</dbReference>
<dbReference type="EMBL" id="JAAXOQ010000018">
    <property type="protein sequence ID" value="NKY19517.1"/>
    <property type="molecule type" value="Genomic_DNA"/>
</dbReference>
<evidence type="ECO:0008006" key="9">
    <source>
        <dbReference type="Google" id="ProtNLM"/>
    </source>
</evidence>
<dbReference type="GO" id="GO:0005829">
    <property type="term" value="C:cytosol"/>
    <property type="evidence" value="ECO:0007669"/>
    <property type="project" value="TreeGrafter"/>
</dbReference>
<evidence type="ECO:0000259" key="6">
    <source>
        <dbReference type="Pfam" id="PF13657"/>
    </source>
</evidence>
<evidence type="ECO:0000313" key="8">
    <source>
        <dbReference type="Proteomes" id="UP000582646"/>
    </source>
</evidence>
<dbReference type="Pfam" id="PF13657">
    <property type="entry name" value="Couple_hipA"/>
    <property type="match status" value="1"/>
</dbReference>
<organism evidence="7 8">
    <name type="scientific">Tsukamurella spumae</name>
    <dbReference type="NCBI Taxonomy" id="44753"/>
    <lineage>
        <taxon>Bacteria</taxon>
        <taxon>Bacillati</taxon>
        <taxon>Actinomycetota</taxon>
        <taxon>Actinomycetes</taxon>
        <taxon>Mycobacteriales</taxon>
        <taxon>Tsukamurellaceae</taxon>
        <taxon>Tsukamurella</taxon>
    </lineage>
</organism>
<reference evidence="7 8" key="1">
    <citation type="submission" date="2020-04" db="EMBL/GenBank/DDBJ databases">
        <title>MicrobeNet Type strains.</title>
        <authorList>
            <person name="Nicholson A.C."/>
        </authorList>
    </citation>
    <scope>NUCLEOTIDE SEQUENCE [LARGE SCALE GENOMIC DNA]</scope>
    <source>
        <strain evidence="7 8">DSM 44113</strain>
    </source>
</reference>
<proteinExistence type="inferred from homology"/>
<dbReference type="AlphaFoldDB" id="A0A846X1P7"/>
<name>A0A846X1P7_9ACTN</name>
<dbReference type="Proteomes" id="UP000582646">
    <property type="component" value="Unassembled WGS sequence"/>
</dbReference>
<keyword evidence="2" id="KW-0808">Transferase</keyword>
<keyword evidence="8" id="KW-1185">Reference proteome</keyword>
<dbReference type="GO" id="GO:0004674">
    <property type="term" value="F:protein serine/threonine kinase activity"/>
    <property type="evidence" value="ECO:0007669"/>
    <property type="project" value="TreeGrafter"/>
</dbReference>
<dbReference type="InterPro" id="IPR012893">
    <property type="entry name" value="HipA-like_C"/>
</dbReference>
<evidence type="ECO:0000256" key="4">
    <source>
        <dbReference type="SAM" id="MobiDB-lite"/>
    </source>
</evidence>
<feature type="domain" description="HipA N-terminal subdomain 1" evidence="6">
    <location>
        <begin position="16"/>
        <end position="100"/>
    </location>
</feature>
<evidence type="ECO:0000313" key="7">
    <source>
        <dbReference type="EMBL" id="NKY19517.1"/>
    </source>
</evidence>
<dbReference type="InterPro" id="IPR052028">
    <property type="entry name" value="HipA_Ser/Thr_kinase"/>
</dbReference>
<gene>
    <name evidence="7" type="ORF">HF999_14210</name>
</gene>
<accession>A0A846X1P7</accession>
<dbReference type="PANTHER" id="PTHR37419:SF8">
    <property type="entry name" value="TOXIN YJJJ"/>
    <property type="match status" value="1"/>
</dbReference>
<feature type="domain" description="HipA-like C-terminal" evidence="5">
    <location>
        <begin position="162"/>
        <end position="368"/>
    </location>
</feature>
<sequence>MADRLVLEVVDDQLGMLVGELTAARTRGAERFTFTYDRAFAVHPKGYDLGPDLPRTSFAPAFSDRLFGAFTDTAPDRWGRTLVARSLERTPTEAEYLLAVHDPLRQGALRLRQGDEWQAPVGDIPRVSDLPTLRALAKQTQQLDDPHARSAAAHLLDMGTGSLGGAHPKVSVVGATGRLCLAKLSTTAEHAATLRNEYAALRVAAAVGIVAPSPELLGEGPNTTLIVPRFDRTATGGRIGFASAMTLLGRRDGDRADYLDLAGQLVEAGAPADDQRALWQRIALGVALNNTDDHLRNHAVIRAGDRWRLSPIFDVNPNPDRAERHATSLDRENTTAGMAKGLLEAGELMGVPSREGRAFVKQVYAAVAEEPAFTPRVRAALNEVRQEVSAALGRAGRDRPRGWPGRRQGSDANIATGDGPRSSPARHGGREGLQQRG</sequence>